<dbReference type="VEuPathDB" id="FungiDB:TSTA_105050"/>
<evidence type="ECO:0000313" key="2">
    <source>
        <dbReference type="Proteomes" id="UP000001745"/>
    </source>
</evidence>
<keyword evidence="2" id="KW-1185">Reference proteome</keyword>
<dbReference type="PhylomeDB" id="B8MP54"/>
<dbReference type="EMBL" id="EQ962658">
    <property type="protein sequence ID" value="EED14293.1"/>
    <property type="molecule type" value="Genomic_DNA"/>
</dbReference>
<dbReference type="OMA" id="EHKEPDY"/>
<dbReference type="GeneID" id="8098726"/>
<accession>B8MP54</accession>
<proteinExistence type="predicted"/>
<organism evidence="1 2">
    <name type="scientific">Talaromyces stipitatus (strain ATCC 10500 / CBS 375.48 / QM 6759 / NRRL 1006)</name>
    <name type="common">Penicillium stipitatum</name>
    <dbReference type="NCBI Taxonomy" id="441959"/>
    <lineage>
        <taxon>Eukaryota</taxon>
        <taxon>Fungi</taxon>
        <taxon>Dikarya</taxon>
        <taxon>Ascomycota</taxon>
        <taxon>Pezizomycotina</taxon>
        <taxon>Eurotiomycetes</taxon>
        <taxon>Eurotiomycetidae</taxon>
        <taxon>Eurotiales</taxon>
        <taxon>Trichocomaceae</taxon>
        <taxon>Talaromyces</taxon>
        <taxon>Talaromyces sect. Talaromyces</taxon>
    </lineage>
</organism>
<evidence type="ECO:0000313" key="1">
    <source>
        <dbReference type="EMBL" id="EED14293.1"/>
    </source>
</evidence>
<dbReference type="HOGENOM" id="CLU_058490_3_2_1"/>
<gene>
    <name evidence="1" type="ORF">TSTA_105050</name>
</gene>
<dbReference type="OrthoDB" id="4226005at2759"/>
<name>B8MP54_TALSN</name>
<reference evidence="2" key="1">
    <citation type="journal article" date="2015" name="Genome Announc.">
        <title>Genome sequence of the AIDS-associated pathogen Penicillium marneffei (ATCC18224) and its near taxonomic relative Talaromyces stipitatus (ATCC10500).</title>
        <authorList>
            <person name="Nierman W.C."/>
            <person name="Fedorova-Abrams N.D."/>
            <person name="Andrianopoulos A."/>
        </authorList>
    </citation>
    <scope>NUCLEOTIDE SEQUENCE [LARGE SCALE GENOMIC DNA]</scope>
    <source>
        <strain evidence="2">ATCC 10500 / CBS 375.48 / QM 6759 / NRRL 1006</strain>
    </source>
</reference>
<dbReference type="eggNOG" id="ENOG502T2PH">
    <property type="taxonomic scope" value="Eukaryota"/>
</dbReference>
<dbReference type="RefSeq" id="XP_002486531.1">
    <property type="nucleotide sequence ID" value="XM_002486486.1"/>
</dbReference>
<dbReference type="Proteomes" id="UP000001745">
    <property type="component" value="Unassembled WGS sequence"/>
</dbReference>
<protein>
    <submittedName>
        <fullName evidence="1">Uncharacterized protein</fullName>
    </submittedName>
</protein>
<dbReference type="InParanoid" id="B8MP54"/>
<dbReference type="AlphaFoldDB" id="B8MP54"/>
<sequence>MSSTPSPEDFGLTPNTPVHKYQDVHHFSEMVFREFKLLQSRQDSSQYVIFTDLDQERFSRDFQDHTDALAIESYFPRLQILMAKIETVTHANAADDFGIMFMEKPCLMKIDRRQLIKISTASIETDERSKRADRAYKPRRLPKYRDQRWPTLVVEVGYTEVRRKLANDTRWWLTASNGDVKTVVTISINQKYREITFEKWGPNTEAPEQPVVLQSIQVQQDADLQHIKISGKCPLVLSFEAIFLRHPQTACETDIEFSQDELEKFAVDTWDVQAVFSQTFSRNTSPEFIAANCGIRASNLCLRATPPPNA</sequence>